<feature type="binding site" evidence="19">
    <location>
        <position position="175"/>
    </location>
    <ligand>
        <name>ATP</name>
        <dbReference type="ChEBI" id="CHEBI:30616"/>
        <label>1</label>
    </ligand>
</feature>
<feature type="binding site" evidence="19">
    <location>
        <position position="248"/>
    </location>
    <ligand>
        <name>ATP</name>
        <dbReference type="ChEBI" id="CHEBI:30616"/>
        <label>1</label>
    </ligand>
</feature>
<dbReference type="GO" id="GO:0006526">
    <property type="term" value="P:L-arginine biosynthetic process"/>
    <property type="evidence" value="ECO:0007669"/>
    <property type="project" value="UniProtKB-UniRule"/>
</dbReference>
<feature type="binding site" evidence="19">
    <location>
        <position position="844"/>
    </location>
    <ligand>
        <name>Mn(2+)</name>
        <dbReference type="ChEBI" id="CHEBI:29035"/>
        <label>3</label>
    </ligand>
</feature>
<feature type="binding site" evidence="19">
    <location>
        <position position="221"/>
    </location>
    <ligand>
        <name>ATP</name>
        <dbReference type="ChEBI" id="CHEBI:30616"/>
        <label>1</label>
    </ligand>
</feature>
<comment type="caution">
    <text evidence="22">The sequence shown here is derived from an EMBL/GenBank/DDBJ whole genome shotgun (WGS) entry which is preliminary data.</text>
</comment>
<keyword evidence="12" id="KW-0460">Magnesium</keyword>
<dbReference type="InterPro" id="IPR005479">
    <property type="entry name" value="CPAse_ATP-bd"/>
</dbReference>
<dbReference type="EC" id="6.3.5.5" evidence="19"/>
<feature type="domain" description="MGS-like" evidence="21">
    <location>
        <begin position="950"/>
        <end position="1101"/>
    </location>
</feature>
<feature type="region of interest" description="Allosteric domain" evidence="19">
    <location>
        <begin position="950"/>
        <end position="1101"/>
    </location>
</feature>
<dbReference type="GO" id="GO:0005737">
    <property type="term" value="C:cytoplasm"/>
    <property type="evidence" value="ECO:0007669"/>
    <property type="project" value="TreeGrafter"/>
</dbReference>
<dbReference type="FunFam" id="3.40.50.20:FF:000003">
    <property type="entry name" value="Carbamoyl-phosphate synthase large chain"/>
    <property type="match status" value="1"/>
</dbReference>
<feature type="binding site" evidence="19">
    <location>
        <position position="792"/>
    </location>
    <ligand>
        <name>ATP</name>
        <dbReference type="ChEBI" id="CHEBI:30616"/>
        <label>2</label>
    </ligand>
</feature>
<dbReference type="UniPathway" id="UPA00068">
    <property type="reaction ID" value="UER00171"/>
</dbReference>
<dbReference type="InterPro" id="IPR036897">
    <property type="entry name" value="CarbamoylP_synth_lsu_oligo_sf"/>
</dbReference>
<dbReference type="PANTHER" id="PTHR11405:SF53">
    <property type="entry name" value="CARBAMOYL-PHOSPHATE SYNTHASE [AMMONIA], MITOCHONDRIAL"/>
    <property type="match status" value="1"/>
</dbReference>
<dbReference type="GO" id="GO:0004087">
    <property type="term" value="F:carbamoyl-phosphate synthase (ammonia) activity"/>
    <property type="evidence" value="ECO:0007669"/>
    <property type="project" value="UniProtKB-EC"/>
</dbReference>
<feature type="binding site" evidence="19">
    <location>
        <position position="214"/>
    </location>
    <ligand>
        <name>ATP</name>
        <dbReference type="ChEBI" id="CHEBI:30616"/>
        <label>1</label>
    </ligand>
</feature>
<feature type="binding site" evidence="19">
    <location>
        <position position="846"/>
    </location>
    <ligand>
        <name>Mn(2+)</name>
        <dbReference type="ChEBI" id="CHEBI:29035"/>
        <label>4</label>
    </ligand>
</feature>
<feature type="binding site" evidence="19">
    <location>
        <position position="307"/>
    </location>
    <ligand>
        <name>Mn(2+)</name>
        <dbReference type="ChEBI" id="CHEBI:29035"/>
        <label>2</label>
    </ligand>
</feature>
<feature type="domain" description="ATP-grasp" evidence="20">
    <location>
        <begin position="137"/>
        <end position="334"/>
    </location>
</feature>
<dbReference type="Proteomes" id="UP000530928">
    <property type="component" value="Unassembled WGS sequence"/>
</dbReference>
<dbReference type="Pfam" id="PF02142">
    <property type="entry name" value="MGS"/>
    <property type="match status" value="1"/>
</dbReference>
<dbReference type="InterPro" id="IPR005483">
    <property type="entry name" value="CPSase_dom"/>
</dbReference>
<dbReference type="InterPro" id="IPR058047">
    <property type="entry name" value="CPSase_preATP-grasp"/>
</dbReference>
<dbReference type="AlphaFoldDB" id="A0A7W0HPQ9"/>
<evidence type="ECO:0000256" key="1">
    <source>
        <dbReference type="ARBA" id="ARBA00001936"/>
    </source>
</evidence>
<dbReference type="PROSITE" id="PS00866">
    <property type="entry name" value="CPSASE_1"/>
    <property type="match status" value="2"/>
</dbReference>
<comment type="domain">
    <text evidence="19">The large subunit is composed of 2 ATP-grasp domains that are involved in binding the 2 ATP molecules needed for carbamoyl phosphate synthesis. The N-terminal ATP-grasp domain (referred to as the carboxyphosphate synthetic component) catalyzes the ATP-dependent phosphorylation of hydrogencarbonate to carboxyphosphate and the subsequent nucleophilic attack by ammonia to form a carbamate intermediate. The C-terminal ATP-grasp domain (referred to as the carbamoyl phosphate synthetic component) then catalyzes the phosphorylation of carbamate with the second ATP to form the end product carbamoyl phosphate. The reactive and unstable enzyme intermediates are sequentially channeled from one active site to the next through the interior of the protein over a distance of at least 96 A.</text>
</comment>
<dbReference type="InterPro" id="IPR011607">
    <property type="entry name" value="MGS-like_dom"/>
</dbReference>
<evidence type="ECO:0000256" key="18">
    <source>
        <dbReference type="ARBA" id="ARBA00062056"/>
    </source>
</evidence>
<dbReference type="Pfam" id="PF02787">
    <property type="entry name" value="CPSase_L_D3"/>
    <property type="match status" value="1"/>
</dbReference>
<evidence type="ECO:0000256" key="9">
    <source>
        <dbReference type="ARBA" id="ARBA00022737"/>
    </source>
</evidence>
<feature type="binding site" evidence="19">
    <location>
        <position position="291"/>
    </location>
    <ligand>
        <name>ATP</name>
        <dbReference type="ChEBI" id="CHEBI:30616"/>
        <label>1</label>
    </ligand>
</feature>
<evidence type="ECO:0000256" key="7">
    <source>
        <dbReference type="ARBA" id="ARBA00022605"/>
    </source>
</evidence>
<dbReference type="NCBIfam" id="NF003671">
    <property type="entry name" value="PRK05294.1"/>
    <property type="match status" value="1"/>
</dbReference>
<feature type="binding site" evidence="19">
    <location>
        <position position="291"/>
    </location>
    <ligand>
        <name>Mg(2+)</name>
        <dbReference type="ChEBI" id="CHEBI:18420"/>
        <label>1</label>
    </ligand>
</feature>
<dbReference type="GO" id="GO:0004088">
    <property type="term" value="F:carbamoyl-phosphate synthase (glutamine-hydrolyzing) activity"/>
    <property type="evidence" value="ECO:0007669"/>
    <property type="project" value="UniProtKB-UniRule"/>
</dbReference>
<comment type="cofactor">
    <cofactor evidence="1">
        <name>Mn(2+)</name>
        <dbReference type="ChEBI" id="CHEBI:29035"/>
    </cofactor>
</comment>
<feature type="binding site" evidence="19">
    <location>
        <position position="844"/>
    </location>
    <ligand>
        <name>ATP</name>
        <dbReference type="ChEBI" id="CHEBI:30616"/>
        <label>2</label>
    </ligand>
</feature>
<keyword evidence="9 19" id="KW-0677">Repeat</keyword>
<evidence type="ECO:0000259" key="20">
    <source>
        <dbReference type="PROSITE" id="PS50975"/>
    </source>
</evidence>
<dbReference type="PANTHER" id="PTHR11405">
    <property type="entry name" value="CARBAMOYLTRANSFERASE FAMILY MEMBER"/>
    <property type="match status" value="1"/>
</dbReference>
<feature type="binding site" evidence="19">
    <location>
        <position position="717"/>
    </location>
    <ligand>
        <name>ATP</name>
        <dbReference type="ChEBI" id="CHEBI:30616"/>
        <label>2</label>
    </ligand>
</feature>
<dbReference type="SUPFAM" id="SSF56059">
    <property type="entry name" value="Glutathione synthetase ATP-binding domain-like"/>
    <property type="match status" value="2"/>
</dbReference>
<dbReference type="GO" id="GO:0005524">
    <property type="term" value="F:ATP binding"/>
    <property type="evidence" value="ECO:0007669"/>
    <property type="project" value="UniProtKB-UniRule"/>
</dbReference>
<feature type="binding site" evidence="19">
    <location>
        <position position="791"/>
    </location>
    <ligand>
        <name>ATP</name>
        <dbReference type="ChEBI" id="CHEBI:30616"/>
        <label>2</label>
    </ligand>
</feature>
<feature type="binding site" evidence="19">
    <location>
        <position position="305"/>
    </location>
    <ligand>
        <name>Mg(2+)</name>
        <dbReference type="ChEBI" id="CHEBI:18420"/>
        <label>1</label>
    </ligand>
</feature>
<evidence type="ECO:0000313" key="22">
    <source>
        <dbReference type="EMBL" id="MBA2891144.1"/>
    </source>
</evidence>
<feature type="binding site" evidence="19">
    <location>
        <position position="789"/>
    </location>
    <ligand>
        <name>ATP</name>
        <dbReference type="ChEBI" id="CHEBI:30616"/>
        <label>2</label>
    </ligand>
</feature>
<dbReference type="GO" id="GO:0006541">
    <property type="term" value="P:glutamine metabolic process"/>
    <property type="evidence" value="ECO:0007669"/>
    <property type="project" value="TreeGrafter"/>
</dbReference>
<feature type="binding site" evidence="19">
    <location>
        <position position="181"/>
    </location>
    <ligand>
        <name>ATP</name>
        <dbReference type="ChEBI" id="CHEBI:30616"/>
        <label>1</label>
    </ligand>
</feature>
<comment type="pathway">
    <text evidence="3 19">Amino-acid biosynthesis; L-arginine biosynthesis; carbamoyl phosphate from bicarbonate: step 1/1.</text>
</comment>
<keyword evidence="13 19" id="KW-0665">Pyrimidine biosynthesis</keyword>
<feature type="binding site" evidence="19">
    <location>
        <position position="216"/>
    </location>
    <ligand>
        <name>ATP</name>
        <dbReference type="ChEBI" id="CHEBI:30616"/>
        <label>1</label>
    </ligand>
</feature>
<dbReference type="Pfam" id="PF25596">
    <property type="entry name" value="CPSase_L_D1"/>
    <property type="match status" value="2"/>
</dbReference>
<feature type="binding site" evidence="19">
    <location>
        <position position="757"/>
    </location>
    <ligand>
        <name>ATP</name>
        <dbReference type="ChEBI" id="CHEBI:30616"/>
        <label>2</label>
    </ligand>
</feature>
<feature type="binding site" evidence="19">
    <location>
        <position position="759"/>
    </location>
    <ligand>
        <name>ATP</name>
        <dbReference type="ChEBI" id="CHEBI:30616"/>
        <label>2</label>
    </ligand>
</feature>
<feature type="binding site" evidence="19">
    <location>
        <position position="247"/>
    </location>
    <ligand>
        <name>ATP</name>
        <dbReference type="ChEBI" id="CHEBI:30616"/>
        <label>1</label>
    </ligand>
</feature>
<dbReference type="PROSITE" id="PS00867">
    <property type="entry name" value="CPSASE_2"/>
    <property type="match status" value="2"/>
</dbReference>
<reference evidence="22 23" key="1">
    <citation type="submission" date="2020-07" db="EMBL/GenBank/DDBJ databases">
        <title>Genomic Encyclopedia of Type Strains, Phase IV (KMG-IV): sequencing the most valuable type-strain genomes for metagenomic binning, comparative biology and taxonomic classification.</title>
        <authorList>
            <person name="Goeker M."/>
        </authorList>
    </citation>
    <scope>NUCLEOTIDE SEQUENCE [LARGE SCALE GENOMIC DNA]</scope>
    <source>
        <strain evidence="22 23">DSM 45533</strain>
    </source>
</reference>
<feature type="binding site" evidence="19">
    <location>
        <position position="305"/>
    </location>
    <ligand>
        <name>ATP</name>
        <dbReference type="ChEBI" id="CHEBI:30616"/>
        <label>1</label>
    </ligand>
</feature>
<feature type="binding site" evidence="19">
    <location>
        <position position="844"/>
    </location>
    <ligand>
        <name>Mg(2+)</name>
        <dbReference type="ChEBI" id="CHEBI:18420"/>
        <label>4</label>
    </ligand>
</feature>
<dbReference type="PROSITE" id="PS50975">
    <property type="entry name" value="ATP_GRASP"/>
    <property type="match status" value="2"/>
</dbReference>
<feature type="binding site" evidence="19">
    <location>
        <position position="182"/>
    </location>
    <ligand>
        <name>ATP</name>
        <dbReference type="ChEBI" id="CHEBI:30616"/>
        <label>1</label>
    </ligand>
</feature>
<evidence type="ECO:0000256" key="17">
    <source>
        <dbReference type="ARBA" id="ARBA00057223"/>
    </source>
</evidence>
<dbReference type="InterPro" id="IPR036914">
    <property type="entry name" value="MGS-like_dom_sf"/>
</dbReference>
<dbReference type="NCBIfam" id="NF009455">
    <property type="entry name" value="PRK12815.1"/>
    <property type="match status" value="1"/>
</dbReference>
<feature type="binding site" evidence="19">
    <location>
        <position position="307"/>
    </location>
    <ligand>
        <name>Mg(2+)</name>
        <dbReference type="ChEBI" id="CHEBI:18420"/>
        <label>2</label>
    </ligand>
</feature>
<proteinExistence type="inferred from homology"/>
<dbReference type="InterPro" id="IPR013815">
    <property type="entry name" value="ATP_grasp_subdomain_1"/>
</dbReference>
<dbReference type="InterPro" id="IPR016185">
    <property type="entry name" value="PreATP-grasp_dom_sf"/>
</dbReference>
<feature type="binding site" evidence="19">
    <location>
        <position position="790"/>
    </location>
    <ligand>
        <name>ATP</name>
        <dbReference type="ChEBI" id="CHEBI:30616"/>
        <label>2</label>
    </ligand>
</feature>
<evidence type="ECO:0000256" key="13">
    <source>
        <dbReference type="ARBA" id="ARBA00022975"/>
    </source>
</evidence>
<accession>A0A7W0HPQ9</accession>
<dbReference type="SUPFAM" id="SSF52440">
    <property type="entry name" value="PreATP-grasp domain"/>
    <property type="match status" value="2"/>
</dbReference>
<dbReference type="FunFam" id="3.30.470.20:FF:000007">
    <property type="entry name" value="Carbamoyl-phosphate synthase large chain"/>
    <property type="match status" value="1"/>
</dbReference>
<comment type="function">
    <text evidence="17 19">Large subunit of the glutamine-dependent carbamoyl phosphate synthetase (CPSase). CPSase catalyzes the formation of carbamoyl phosphate from the ammonia moiety of glutamine, carbonate, and phosphate donated by ATP, constituting the first step of 2 biosynthetic pathways, one leading to arginine and/or urea and the other to pyrimidine nucleotides. The large subunit (synthetase) binds the substrates ammonia (free or transferred from glutamine from the small subunit), hydrogencarbonate and ATP and carries out an ATP-coupled ligase reaction, activating hydrogencarbonate by forming carboxy phosphate which reacts with ammonia to form carbamoyl phosphate.</text>
</comment>
<dbReference type="CDD" id="cd01424">
    <property type="entry name" value="MGS_CPS_II"/>
    <property type="match status" value="1"/>
</dbReference>
<feature type="binding site" evidence="19">
    <location>
        <position position="129"/>
    </location>
    <ligand>
        <name>ATP</name>
        <dbReference type="ChEBI" id="CHEBI:30616"/>
        <label>1</label>
    </ligand>
</feature>
<evidence type="ECO:0000256" key="5">
    <source>
        <dbReference type="ARBA" id="ARBA00022571"/>
    </source>
</evidence>
<evidence type="ECO:0000256" key="14">
    <source>
        <dbReference type="ARBA" id="ARBA00023211"/>
    </source>
</evidence>
<sequence>MPKRDDIRSILVIGSGPIVIGQACEFDYSGTQACRVLKAEGFRVVLVNSNPATIMTDPEFADATYVEPITPAYVEQIIARERPDALLPTLGGQTALNTAVALHASGILDHYGVELIGADFDAIQAGENREKFKEIVAKVAREQGLNASSAASLIGRTLEECLAAAGELGYPLVVRPSFTMGGAGSGLAYDEDDLRRIAGAGLDASPTTEVLLEESILGWKEYELEVMRDKADNVVIVCSIENIDPMGVHTGDSVTVAPALTLTDREYQNMRDVAIAVIREVGVDTGGCNIQFAIDPRTGRMIVIEMNPRVSRSSALASKATGFPIAKIAAKLAIGYTLDEIPNDITKQTPASFEPTLDYIVVKAPRFAFEKFAGADQTLTTHMKSVGEAMAIGRCFTEALQKALRSLEKKDSSFTWTGEPGDMTHLLQACRTPHDGRLRTMQQAIRAGATPEQLAEATGIDPWFIDQLHLLHEQATALAAGPLDTTRLLRAKAHGFSDRQIADIRATTETAIRHFRHSLGVRPVYHTVDTCAAEFAATTPYLYSTYDVETEVPYGDRPKVIILGSGPNRIGQGIEFDYACVHASFELSRAGFETVMVNCNPETVSTDYDTSDRLYFEPLTLEDVLEVVHAEQRTGPVAGVIVQLGGQTPLGLAQALKDAGVPIAGTPPESIHLAEERGAFGRVLAEAGLLAPRHGTAHTADDALRIAADLGYPVLVRPSYVLGGAGMAITYDDHTLTAYLAAHQARQEGDHPVLIDKFLDVAIEIDVDALFDGEELYLGGVMEHIEEAGIHSGDSACALPAITLASTDIARIRDATRAIAHGIGVRGLLNVQYAMFAGVLYVLEANPRASRTVPFVSKATAVPLAKACARIMMGATIAGLRAEGLLPPTGDGGNLPPQASIAVKEAVLPFNRFRGVDTVLGPEMRSTGEVMGIDTSFGVAYAKSQAAAYGELPTKGRVFVSVANRDKRAMIFPVKILADLGFEILATEGTAEVLRRSNVPTQILRKHSDSPDSPDDGSPSCVQAILDGHIDLIVNTPFGSPGHSGPRLDGYEIRTAAVLRGTPCITTIQGLAAAAAGIQAMIRGDIGVRSLQEHARRLEFT</sequence>
<dbReference type="Gene3D" id="3.40.50.1380">
    <property type="entry name" value="Methylglyoxal synthase-like domain"/>
    <property type="match status" value="1"/>
</dbReference>
<feature type="binding site" evidence="19">
    <location>
        <position position="832"/>
    </location>
    <ligand>
        <name>ATP</name>
        <dbReference type="ChEBI" id="CHEBI:30616"/>
        <label>2</label>
    </ligand>
</feature>
<evidence type="ECO:0000256" key="16">
    <source>
        <dbReference type="ARBA" id="ARBA00048816"/>
    </source>
</evidence>
<feature type="binding site" evidence="19">
    <location>
        <position position="846"/>
    </location>
    <ligand>
        <name>Mg(2+)</name>
        <dbReference type="ChEBI" id="CHEBI:18420"/>
        <label>4</label>
    </ligand>
</feature>
<feature type="binding site" evidence="19">
    <location>
        <position position="305"/>
    </location>
    <ligand>
        <name>Mn(2+)</name>
        <dbReference type="ChEBI" id="CHEBI:29035"/>
        <label>1</label>
    </ligand>
</feature>
<dbReference type="FunFam" id="1.10.1030.10:FF:000002">
    <property type="entry name" value="Carbamoyl-phosphate synthase large chain"/>
    <property type="match status" value="1"/>
</dbReference>
<feature type="binding site" evidence="19">
    <location>
        <position position="305"/>
    </location>
    <ligand>
        <name>Mn(2+)</name>
        <dbReference type="ChEBI" id="CHEBI:29035"/>
        <label>2</label>
    </ligand>
</feature>
<evidence type="ECO:0000256" key="2">
    <source>
        <dbReference type="ARBA" id="ARBA00004812"/>
    </source>
</evidence>
<feature type="binding site" evidence="19">
    <location>
        <position position="291"/>
    </location>
    <ligand>
        <name>Mn(2+)</name>
        <dbReference type="ChEBI" id="CHEBI:29035"/>
        <label>1</label>
    </ligand>
</feature>
<feature type="binding site" evidence="19">
    <location>
        <position position="832"/>
    </location>
    <ligand>
        <name>Mg(2+)</name>
        <dbReference type="ChEBI" id="CHEBI:18420"/>
        <label>3</label>
    </ligand>
</feature>
<keyword evidence="6 19" id="KW-0436">Ligase</keyword>
<feature type="domain" description="ATP-grasp" evidence="20">
    <location>
        <begin position="681"/>
        <end position="873"/>
    </location>
</feature>
<feature type="region of interest" description="Carboxyphosphate synthetic domain" evidence="19">
    <location>
        <begin position="1"/>
        <end position="408"/>
    </location>
</feature>
<dbReference type="InterPro" id="IPR006275">
    <property type="entry name" value="CPSase_lsu"/>
</dbReference>
<comment type="pathway">
    <text evidence="2 19">Pyrimidine metabolism; UMP biosynthesis via de novo pathway; (S)-dihydroorotate from bicarbonate: step 1/3.</text>
</comment>
<keyword evidence="8" id="KW-0479">Metal-binding</keyword>
<dbReference type="FunFam" id="3.40.50.20:FF:000001">
    <property type="entry name" value="Carbamoyl-phosphate synthase large chain"/>
    <property type="match status" value="1"/>
</dbReference>
<dbReference type="SUPFAM" id="SSF52335">
    <property type="entry name" value="Methylglyoxal synthase-like"/>
    <property type="match status" value="1"/>
</dbReference>
<feature type="binding site" evidence="19">
    <location>
        <position position="844"/>
    </location>
    <ligand>
        <name>Mn(2+)</name>
        <dbReference type="ChEBI" id="CHEBI:29035"/>
        <label>4</label>
    </ligand>
</feature>
<feature type="binding site" evidence="19">
    <location>
        <position position="844"/>
    </location>
    <ligand>
        <name>Mg(2+)</name>
        <dbReference type="ChEBI" id="CHEBI:18420"/>
        <label>3</label>
    </ligand>
</feature>
<keyword evidence="23" id="KW-1185">Reference proteome</keyword>
<dbReference type="InterPro" id="IPR011761">
    <property type="entry name" value="ATP-grasp"/>
</dbReference>
<comment type="catalytic activity">
    <reaction evidence="15 19">
        <text>hydrogencarbonate + NH4(+) + 2 ATP = carbamoyl phosphate + 2 ADP + phosphate + 2 H(+)</text>
        <dbReference type="Rhea" id="RHEA:18029"/>
        <dbReference type="ChEBI" id="CHEBI:15378"/>
        <dbReference type="ChEBI" id="CHEBI:17544"/>
        <dbReference type="ChEBI" id="CHEBI:28938"/>
        <dbReference type="ChEBI" id="CHEBI:30616"/>
        <dbReference type="ChEBI" id="CHEBI:43474"/>
        <dbReference type="ChEBI" id="CHEBI:58228"/>
        <dbReference type="ChEBI" id="CHEBI:456216"/>
        <dbReference type="EC" id="6.3.4.16"/>
    </reaction>
</comment>
<evidence type="ECO:0000256" key="3">
    <source>
        <dbReference type="ARBA" id="ARBA00005077"/>
    </source>
</evidence>
<comment type="catalytic activity">
    <reaction evidence="16 19">
        <text>hydrogencarbonate + L-glutamine + 2 ATP + H2O = carbamoyl phosphate + L-glutamate + 2 ADP + phosphate + 2 H(+)</text>
        <dbReference type="Rhea" id="RHEA:18633"/>
        <dbReference type="ChEBI" id="CHEBI:15377"/>
        <dbReference type="ChEBI" id="CHEBI:15378"/>
        <dbReference type="ChEBI" id="CHEBI:17544"/>
        <dbReference type="ChEBI" id="CHEBI:29985"/>
        <dbReference type="ChEBI" id="CHEBI:30616"/>
        <dbReference type="ChEBI" id="CHEBI:43474"/>
        <dbReference type="ChEBI" id="CHEBI:58228"/>
        <dbReference type="ChEBI" id="CHEBI:58359"/>
        <dbReference type="ChEBI" id="CHEBI:456216"/>
        <dbReference type="EC" id="6.3.5.5"/>
    </reaction>
</comment>
<dbReference type="EC" id="6.3.4.16" evidence="19"/>
<dbReference type="SUPFAM" id="SSF48108">
    <property type="entry name" value="Carbamoyl phosphate synthetase, large subunit connection domain"/>
    <property type="match status" value="1"/>
</dbReference>
<evidence type="ECO:0000256" key="8">
    <source>
        <dbReference type="ARBA" id="ARBA00022723"/>
    </source>
</evidence>
<name>A0A7W0HPQ9_9ACTN</name>
<evidence type="ECO:0000256" key="19">
    <source>
        <dbReference type="HAMAP-Rule" id="MF_01210"/>
    </source>
</evidence>
<evidence type="ECO:0000256" key="4">
    <source>
        <dbReference type="ARBA" id="ARBA00009799"/>
    </source>
</evidence>
<dbReference type="Gene3D" id="3.30.1490.20">
    <property type="entry name" value="ATP-grasp fold, A domain"/>
    <property type="match status" value="1"/>
</dbReference>
<gene>
    <name evidence="19" type="primary">carB</name>
    <name evidence="22" type="ORF">HNR30_002485</name>
</gene>
<dbReference type="GO" id="GO:0044205">
    <property type="term" value="P:'de novo' UMP biosynthetic process"/>
    <property type="evidence" value="ECO:0007669"/>
    <property type="project" value="UniProtKB-UniRule"/>
</dbReference>
<dbReference type="PROSITE" id="PS51257">
    <property type="entry name" value="PROKAR_LIPOPROTEIN"/>
    <property type="match status" value="1"/>
</dbReference>
<evidence type="ECO:0000256" key="6">
    <source>
        <dbReference type="ARBA" id="ARBA00022598"/>
    </source>
</evidence>
<dbReference type="SMART" id="SM00851">
    <property type="entry name" value="MGS"/>
    <property type="match status" value="1"/>
</dbReference>
<feature type="binding site" evidence="19">
    <location>
        <position position="832"/>
    </location>
    <ligand>
        <name>Mn(2+)</name>
        <dbReference type="ChEBI" id="CHEBI:29035"/>
        <label>3</label>
    </ligand>
</feature>
<dbReference type="Gene3D" id="3.30.470.20">
    <property type="entry name" value="ATP-grasp fold, B domain"/>
    <property type="match status" value="2"/>
</dbReference>
<evidence type="ECO:0000259" key="21">
    <source>
        <dbReference type="PROSITE" id="PS51855"/>
    </source>
</evidence>
<comment type="caution">
    <text evidence="19">Lacks conserved residue(s) required for the propagation of feature annotation.</text>
</comment>
<dbReference type="RefSeq" id="WP_181609892.1">
    <property type="nucleotide sequence ID" value="NZ_BAABAM010000012.1"/>
</dbReference>
<keyword evidence="5 19" id="KW-0055">Arginine biosynthesis</keyword>
<evidence type="ECO:0000313" key="23">
    <source>
        <dbReference type="Proteomes" id="UP000530928"/>
    </source>
</evidence>
<dbReference type="Gene3D" id="3.40.50.20">
    <property type="match status" value="2"/>
</dbReference>
<comment type="subunit">
    <text evidence="18 19">Composed of two chains; the small (or glutamine) chain promotes the hydrolysis of glutamine to ammonia, which is used by the large (or ammonia) chain to synthesize carbamoyl phosphate. Tetramer of heterodimers (alpha,beta)4.</text>
</comment>
<protein>
    <recommendedName>
        <fullName evidence="19">Carbamoyl phosphate synthase large chain</fullName>
        <ecNumber evidence="19">6.3.4.16</ecNumber>
        <ecNumber evidence="19">6.3.5.5</ecNumber>
    </recommendedName>
    <alternativeName>
        <fullName evidence="19">Carbamoyl phosphate synthetase ammonia chain</fullName>
    </alternativeName>
</protein>
<dbReference type="GO" id="GO:0046872">
    <property type="term" value="F:metal ion binding"/>
    <property type="evidence" value="ECO:0007669"/>
    <property type="project" value="UniProtKB-KW"/>
</dbReference>
<dbReference type="InterPro" id="IPR005480">
    <property type="entry name" value="CPSase_lsu_oligo"/>
</dbReference>
<evidence type="ECO:0000256" key="10">
    <source>
        <dbReference type="ARBA" id="ARBA00022741"/>
    </source>
</evidence>
<keyword evidence="11 19" id="KW-0067">ATP-binding</keyword>
<comment type="cofactor">
    <cofactor evidence="19">
        <name>Mg(2+)</name>
        <dbReference type="ChEBI" id="CHEBI:18420"/>
    </cofactor>
    <cofactor evidence="19">
        <name>Mn(2+)</name>
        <dbReference type="ChEBI" id="CHEBI:29035"/>
    </cofactor>
    <text evidence="19">Binds 4 Mg(2+) or Mn(2+) ions per subunit.</text>
</comment>
<evidence type="ECO:0000256" key="15">
    <source>
        <dbReference type="ARBA" id="ARBA00047359"/>
    </source>
</evidence>
<evidence type="ECO:0000256" key="12">
    <source>
        <dbReference type="ARBA" id="ARBA00022842"/>
    </source>
</evidence>
<dbReference type="PROSITE" id="PS51855">
    <property type="entry name" value="MGS"/>
    <property type="match status" value="1"/>
</dbReference>
<dbReference type="SMART" id="SM01096">
    <property type="entry name" value="CPSase_L_D3"/>
    <property type="match status" value="1"/>
</dbReference>
<dbReference type="InterPro" id="IPR033937">
    <property type="entry name" value="MGS_CPS_CarB"/>
</dbReference>
<feature type="binding site" evidence="19">
    <location>
        <position position="249"/>
    </location>
    <ligand>
        <name>ATP</name>
        <dbReference type="ChEBI" id="CHEBI:30616"/>
        <label>1</label>
    </ligand>
</feature>
<dbReference type="FunFam" id="3.30.470.20:FF:000014">
    <property type="entry name" value="Carbamoyl-phosphate synthase large chain"/>
    <property type="match status" value="1"/>
</dbReference>
<comment type="similarity">
    <text evidence="4 19">Belongs to the CarB family.</text>
</comment>
<keyword evidence="10 19" id="KW-0547">Nucleotide-binding</keyword>
<dbReference type="Gene3D" id="1.10.1030.10">
    <property type="entry name" value="Carbamoyl-phosphate synthetase, large subunit oligomerisation domain"/>
    <property type="match status" value="1"/>
</dbReference>
<feature type="binding site" evidence="19">
    <location>
        <position position="764"/>
    </location>
    <ligand>
        <name>ATP</name>
        <dbReference type="ChEBI" id="CHEBI:30616"/>
        <label>2</label>
    </ligand>
</feature>
<dbReference type="Pfam" id="PF02786">
    <property type="entry name" value="CPSase_L_D2"/>
    <property type="match status" value="2"/>
</dbReference>
<dbReference type="UniPathway" id="UPA00070">
    <property type="reaction ID" value="UER00115"/>
</dbReference>
<dbReference type="EMBL" id="JACDUR010000002">
    <property type="protein sequence ID" value="MBA2891144.1"/>
    <property type="molecule type" value="Genomic_DNA"/>
</dbReference>
<organism evidence="22 23">
    <name type="scientific">Nonomuraea soli</name>
    <dbReference type="NCBI Taxonomy" id="1032476"/>
    <lineage>
        <taxon>Bacteria</taxon>
        <taxon>Bacillati</taxon>
        <taxon>Actinomycetota</taxon>
        <taxon>Actinomycetes</taxon>
        <taxon>Streptosporangiales</taxon>
        <taxon>Streptosporangiaceae</taxon>
        <taxon>Nonomuraea</taxon>
    </lineage>
</organism>
<keyword evidence="7 19" id="KW-0028">Amino-acid biosynthesis</keyword>
<dbReference type="PRINTS" id="PR00098">
    <property type="entry name" value="CPSASE"/>
</dbReference>
<feature type="binding site" evidence="19">
    <location>
        <position position="305"/>
    </location>
    <ligand>
        <name>Mg(2+)</name>
        <dbReference type="ChEBI" id="CHEBI:18420"/>
        <label>2</label>
    </ligand>
</feature>
<evidence type="ECO:0000256" key="11">
    <source>
        <dbReference type="ARBA" id="ARBA00022840"/>
    </source>
</evidence>
<dbReference type="NCBIfam" id="TIGR01369">
    <property type="entry name" value="CPSaseII_lrg"/>
    <property type="match status" value="1"/>
</dbReference>
<keyword evidence="14" id="KW-0464">Manganese</keyword>
<dbReference type="HAMAP" id="MF_01210_B">
    <property type="entry name" value="CPSase_L_chain_B"/>
    <property type="match status" value="1"/>
</dbReference>